<proteinExistence type="predicted"/>
<feature type="compositionally biased region" description="Basic and acidic residues" evidence="1">
    <location>
        <begin position="148"/>
        <end position="159"/>
    </location>
</feature>
<keyword evidence="3" id="KW-1185">Reference proteome</keyword>
<sequence length="190" mass="20608">MTFDLSCETLRRCRSFSEWGAEPASIFTQTTSTCAFSRSSVTKSSLLMTGPPDFSRQPFSFQFFTQQVNPSELSEDELSGALALLGGAASSSFFGAGRSRFLPRATQPTGSGPRRGSGGAGSKLWEAEGATTKEERLSGSGPRTIVTHGRDVDLLDQRSHTGTNDLQDFTPHSHDQTFCEISELETERPL</sequence>
<dbReference type="EMBL" id="SRLO01000507">
    <property type="protein sequence ID" value="TNN53711.1"/>
    <property type="molecule type" value="Genomic_DNA"/>
</dbReference>
<dbReference type="AlphaFoldDB" id="A0A4Z2GKJ5"/>
<protein>
    <submittedName>
        <fullName evidence="2">Uncharacterized protein</fullName>
    </submittedName>
</protein>
<gene>
    <name evidence="2" type="ORF">EYF80_036040</name>
</gene>
<name>A0A4Z2GKJ5_9TELE</name>
<reference evidence="2 3" key="1">
    <citation type="submission" date="2019-03" db="EMBL/GenBank/DDBJ databases">
        <title>First draft genome of Liparis tanakae, snailfish: a comprehensive survey of snailfish specific genes.</title>
        <authorList>
            <person name="Kim W."/>
            <person name="Song I."/>
            <person name="Jeong J.-H."/>
            <person name="Kim D."/>
            <person name="Kim S."/>
            <person name="Ryu S."/>
            <person name="Song J.Y."/>
            <person name="Lee S.K."/>
        </authorList>
    </citation>
    <scope>NUCLEOTIDE SEQUENCE [LARGE SCALE GENOMIC DNA]</scope>
    <source>
        <tissue evidence="2">Muscle</tissue>
    </source>
</reference>
<accession>A0A4Z2GKJ5</accession>
<dbReference type="Proteomes" id="UP000314294">
    <property type="component" value="Unassembled WGS sequence"/>
</dbReference>
<feature type="region of interest" description="Disordered" evidence="1">
    <location>
        <begin position="101"/>
        <end position="174"/>
    </location>
</feature>
<evidence type="ECO:0000256" key="1">
    <source>
        <dbReference type="SAM" id="MobiDB-lite"/>
    </source>
</evidence>
<comment type="caution">
    <text evidence="2">The sequence shown here is derived from an EMBL/GenBank/DDBJ whole genome shotgun (WGS) entry which is preliminary data.</text>
</comment>
<organism evidence="2 3">
    <name type="scientific">Liparis tanakae</name>
    <name type="common">Tanaka's snailfish</name>
    <dbReference type="NCBI Taxonomy" id="230148"/>
    <lineage>
        <taxon>Eukaryota</taxon>
        <taxon>Metazoa</taxon>
        <taxon>Chordata</taxon>
        <taxon>Craniata</taxon>
        <taxon>Vertebrata</taxon>
        <taxon>Euteleostomi</taxon>
        <taxon>Actinopterygii</taxon>
        <taxon>Neopterygii</taxon>
        <taxon>Teleostei</taxon>
        <taxon>Neoteleostei</taxon>
        <taxon>Acanthomorphata</taxon>
        <taxon>Eupercaria</taxon>
        <taxon>Perciformes</taxon>
        <taxon>Cottioidei</taxon>
        <taxon>Cottales</taxon>
        <taxon>Liparidae</taxon>
        <taxon>Liparis</taxon>
    </lineage>
</organism>
<evidence type="ECO:0000313" key="2">
    <source>
        <dbReference type="EMBL" id="TNN53711.1"/>
    </source>
</evidence>
<evidence type="ECO:0000313" key="3">
    <source>
        <dbReference type="Proteomes" id="UP000314294"/>
    </source>
</evidence>